<evidence type="ECO:0000313" key="3">
    <source>
        <dbReference type="Proteomes" id="UP001162741"/>
    </source>
</evidence>
<keyword evidence="2" id="KW-0378">Hydrolase</keyword>
<dbReference type="InterPro" id="IPR029058">
    <property type="entry name" value="AB_hydrolase_fold"/>
</dbReference>
<feature type="domain" description="AB hydrolase-1" evidence="1">
    <location>
        <begin position="22"/>
        <end position="246"/>
    </location>
</feature>
<dbReference type="Pfam" id="PF00561">
    <property type="entry name" value="Abhydrolase_1"/>
    <property type="match status" value="1"/>
</dbReference>
<dbReference type="InterPro" id="IPR000073">
    <property type="entry name" value="AB_hydrolase_1"/>
</dbReference>
<evidence type="ECO:0000313" key="2">
    <source>
        <dbReference type="EMBL" id="UYQ93514.1"/>
    </source>
</evidence>
<accession>A0ABY6J1E5</accession>
<proteinExistence type="predicted"/>
<dbReference type="Proteomes" id="UP001162741">
    <property type="component" value="Chromosome"/>
</dbReference>
<dbReference type="SUPFAM" id="SSF53474">
    <property type="entry name" value="alpha/beta-Hydrolases"/>
    <property type="match status" value="1"/>
</dbReference>
<dbReference type="GO" id="GO:0016787">
    <property type="term" value="F:hydrolase activity"/>
    <property type="evidence" value="ECO:0007669"/>
    <property type="project" value="UniProtKB-KW"/>
</dbReference>
<dbReference type="RefSeq" id="WP_264281579.1">
    <property type="nucleotide sequence ID" value="NZ_CP107006.1"/>
</dbReference>
<sequence>MWKELNSGNHKGAYRDEGQGKVVLLLHGFGEDGSVWENQQAYLSNYFRVIVPDLPGSGKSPLADVSMEAMADFVHAILLQEKLVQVTMIGHSMGGYVTLAFADKHPEMLQGFGLFHSTALPDNEEKKEGRRKSIRMIEQYGADAFVRQTLPNMFAAAFREAQPQRVEEYIRRGLAADAASLIAYYDAMIQRPDRTAVLKDTKTPVLFIIGKDDTAVPPDSVLPQVTIPPVSSVHIFENVAHMGLWEVYEASNIILQQFVTFCQRS</sequence>
<dbReference type="InterPro" id="IPR050266">
    <property type="entry name" value="AB_hydrolase_sf"/>
</dbReference>
<dbReference type="Gene3D" id="3.40.50.1820">
    <property type="entry name" value="alpha/beta hydrolase"/>
    <property type="match status" value="1"/>
</dbReference>
<dbReference type="EMBL" id="CP107006">
    <property type="protein sequence ID" value="UYQ93514.1"/>
    <property type="molecule type" value="Genomic_DNA"/>
</dbReference>
<reference evidence="2" key="1">
    <citation type="submission" date="2022-10" db="EMBL/GenBank/DDBJ databases">
        <title>Chitinophaga sp. nov., isolated from soil.</title>
        <authorList>
            <person name="Jeon C.O."/>
        </authorList>
    </citation>
    <scope>NUCLEOTIDE SEQUENCE</scope>
    <source>
        <strain evidence="2">R8</strain>
    </source>
</reference>
<organism evidence="2 3">
    <name type="scientific">Chitinophaga horti</name>
    <dbReference type="NCBI Taxonomy" id="2920382"/>
    <lineage>
        <taxon>Bacteria</taxon>
        <taxon>Pseudomonadati</taxon>
        <taxon>Bacteroidota</taxon>
        <taxon>Chitinophagia</taxon>
        <taxon>Chitinophagales</taxon>
        <taxon>Chitinophagaceae</taxon>
        <taxon>Chitinophaga</taxon>
    </lineage>
</organism>
<protein>
    <submittedName>
        <fullName evidence="2">Alpha/beta hydrolase</fullName>
    </submittedName>
</protein>
<dbReference type="PANTHER" id="PTHR43798">
    <property type="entry name" value="MONOACYLGLYCEROL LIPASE"/>
    <property type="match status" value="1"/>
</dbReference>
<keyword evidence="3" id="KW-1185">Reference proteome</keyword>
<evidence type="ECO:0000259" key="1">
    <source>
        <dbReference type="Pfam" id="PF00561"/>
    </source>
</evidence>
<dbReference type="PRINTS" id="PR00111">
    <property type="entry name" value="ABHYDROLASE"/>
</dbReference>
<gene>
    <name evidence="2" type="ORF">MKQ68_00170</name>
</gene>
<name>A0ABY6J1E5_9BACT</name>